<name>A0A6B0UYS2_IXORI</name>
<accession>A0A6B0UYS2</accession>
<protein>
    <submittedName>
        <fullName evidence="1">Uncharacterized protein</fullName>
    </submittedName>
</protein>
<dbReference type="AlphaFoldDB" id="A0A6B0UYS2"/>
<dbReference type="EMBL" id="GIFC01012558">
    <property type="protein sequence ID" value="MXU94641.1"/>
    <property type="molecule type" value="Transcribed_RNA"/>
</dbReference>
<organism evidence="1">
    <name type="scientific">Ixodes ricinus</name>
    <name type="common">Common tick</name>
    <name type="synonym">Acarus ricinus</name>
    <dbReference type="NCBI Taxonomy" id="34613"/>
    <lineage>
        <taxon>Eukaryota</taxon>
        <taxon>Metazoa</taxon>
        <taxon>Ecdysozoa</taxon>
        <taxon>Arthropoda</taxon>
        <taxon>Chelicerata</taxon>
        <taxon>Arachnida</taxon>
        <taxon>Acari</taxon>
        <taxon>Parasitiformes</taxon>
        <taxon>Ixodida</taxon>
        <taxon>Ixodoidea</taxon>
        <taxon>Ixodidae</taxon>
        <taxon>Ixodinae</taxon>
        <taxon>Ixodes</taxon>
    </lineage>
</organism>
<sequence length="167" mass="17589">MGGRLPPGAAAGGALLAASGGVLRRRGLPLGRGHRCVEPSLFVQPCDWTHAGCQELATYGTARARFGRCKRTALLGCGAQGHEPVPLGTAQRSTVACVDGQPGHPVQTVVQQRQQVLGEKAPAGGKARLRCHQTAQGGAQLLSWSKNALQQRTHWAYTSSKPWLPLS</sequence>
<proteinExistence type="predicted"/>
<reference evidence="1" key="1">
    <citation type="submission" date="2019-12" db="EMBL/GenBank/DDBJ databases">
        <title>An insight into the sialome of adult female Ixodes ricinus ticks feeding for 6 days.</title>
        <authorList>
            <person name="Perner J."/>
            <person name="Ribeiro J.M.C."/>
        </authorList>
    </citation>
    <scope>NUCLEOTIDE SEQUENCE</scope>
    <source>
        <strain evidence="1">Semi-engorged</strain>
        <tissue evidence="1">Salivary glands</tissue>
    </source>
</reference>
<evidence type="ECO:0000313" key="1">
    <source>
        <dbReference type="EMBL" id="MXU94641.1"/>
    </source>
</evidence>